<dbReference type="RefSeq" id="WP_099879439.1">
    <property type="nucleotide sequence ID" value="NZ_CP024608.1"/>
</dbReference>
<sequence length="122" mass="13000">MNPWFLSGSILMIIVGVVHSVFGERLIFSRLRAGGLIPTDGGSHLLERHVRILWATWHLSSVLGWAAAFILLYASNAAVPALVIDALVVAAAAGGMLVLVGTHGKHPGWIALLIVALLVWYG</sequence>
<feature type="transmembrane region" description="Helical" evidence="1">
    <location>
        <begin position="52"/>
        <end position="74"/>
    </location>
</feature>
<evidence type="ECO:0000256" key="1">
    <source>
        <dbReference type="SAM" id="Phobius"/>
    </source>
</evidence>
<evidence type="ECO:0000313" key="2">
    <source>
        <dbReference type="EMBL" id="ATQ77352.1"/>
    </source>
</evidence>
<reference evidence="2" key="1">
    <citation type="submission" date="2017-10" db="EMBL/GenBank/DDBJ databases">
        <title>Massilia psychrophilum sp. nov., a novel purple-pigmented bacterium isolated from Tianshan glacier, Xinjiang Municipality, China.</title>
        <authorList>
            <person name="Wang H."/>
        </authorList>
    </citation>
    <scope>NUCLEOTIDE SEQUENCE [LARGE SCALE GENOMIC DNA]</scope>
    <source>
        <strain evidence="2">B2</strain>
    </source>
</reference>
<keyword evidence="1" id="KW-1133">Transmembrane helix</keyword>
<keyword evidence="1" id="KW-0812">Transmembrane</keyword>
<protein>
    <submittedName>
        <fullName evidence="2">Uncharacterized protein</fullName>
    </submittedName>
</protein>
<dbReference type="AlphaFoldDB" id="A0A2D2DQV2"/>
<organism evidence="2 3">
    <name type="scientific">Massilia violaceinigra</name>
    <dbReference type="NCBI Taxonomy" id="2045208"/>
    <lineage>
        <taxon>Bacteria</taxon>
        <taxon>Pseudomonadati</taxon>
        <taxon>Pseudomonadota</taxon>
        <taxon>Betaproteobacteria</taxon>
        <taxon>Burkholderiales</taxon>
        <taxon>Oxalobacteraceae</taxon>
        <taxon>Telluria group</taxon>
        <taxon>Massilia</taxon>
    </lineage>
</organism>
<evidence type="ECO:0000313" key="3">
    <source>
        <dbReference type="Proteomes" id="UP000229897"/>
    </source>
</evidence>
<dbReference type="KEGG" id="mass:CR152_24735"/>
<gene>
    <name evidence="2" type="ORF">CR152_24735</name>
</gene>
<dbReference type="EMBL" id="CP024608">
    <property type="protein sequence ID" value="ATQ77352.1"/>
    <property type="molecule type" value="Genomic_DNA"/>
</dbReference>
<name>A0A2D2DQV2_9BURK</name>
<feature type="transmembrane region" description="Helical" evidence="1">
    <location>
        <begin position="81"/>
        <end position="100"/>
    </location>
</feature>
<accession>A0A2D2DQV2</accession>
<keyword evidence="3" id="KW-1185">Reference proteome</keyword>
<dbReference type="Proteomes" id="UP000229897">
    <property type="component" value="Chromosome"/>
</dbReference>
<feature type="transmembrane region" description="Helical" evidence="1">
    <location>
        <begin position="106"/>
        <end position="121"/>
    </location>
</feature>
<proteinExistence type="predicted"/>
<dbReference type="OrthoDB" id="5005871at2"/>
<keyword evidence="1" id="KW-0472">Membrane</keyword>